<evidence type="ECO:0000259" key="6">
    <source>
        <dbReference type="PROSITE" id="PS50835"/>
    </source>
</evidence>
<dbReference type="InterPro" id="IPR050208">
    <property type="entry name" value="MHC_class-I_related"/>
</dbReference>
<dbReference type="Ensembl" id="ENSSORT00005007846.1">
    <property type="protein sequence ID" value="ENSSORP00005007566.1"/>
    <property type="gene ID" value="ENSSORG00005004298.1"/>
</dbReference>
<dbReference type="GO" id="GO:0006955">
    <property type="term" value="P:immune response"/>
    <property type="evidence" value="ECO:0007669"/>
    <property type="project" value="TreeGrafter"/>
</dbReference>
<dbReference type="GO" id="GO:0005615">
    <property type="term" value="C:extracellular space"/>
    <property type="evidence" value="ECO:0007669"/>
    <property type="project" value="TreeGrafter"/>
</dbReference>
<evidence type="ECO:0000313" key="7">
    <source>
        <dbReference type="Ensembl" id="ENSSORP00005007566.1"/>
    </source>
</evidence>
<feature type="transmembrane region" description="Helical" evidence="4">
    <location>
        <begin position="326"/>
        <end position="345"/>
    </location>
</feature>
<dbReference type="Pfam" id="PF07654">
    <property type="entry name" value="C1-set"/>
    <property type="match status" value="1"/>
</dbReference>
<name>A0A672YSJ0_9TELE</name>
<dbReference type="InterPro" id="IPR036179">
    <property type="entry name" value="Ig-like_dom_sf"/>
</dbReference>
<evidence type="ECO:0000256" key="4">
    <source>
        <dbReference type="SAM" id="Phobius"/>
    </source>
</evidence>
<gene>
    <name evidence="7" type="primary">LOC115428710</name>
</gene>
<accession>A0A672YSJ0</accession>
<sequence length="416" mass="47317">MFLTVFLVVLCVLATGETENSDRHSLTYIYTALSKDPKIPGIHEFTAMGILDSRVIDYFDSTTQVKTPRTDWMKENLDQDYWKKGTRSRKDKQQWFKVNLDILKERMNQTDNDIHVLQWRHGCEGEEQPDRSLKYIRGLNMYSYDGDDFLYFDDSHSVWVAPVKAAEQTKRKWDQEQKVHNYPKGYLEIDCMEWLKKYLTYREKDLNTTKKPEAYVFANNARSKTNVVLTCMATGFYPLEIQIHIQRNSRVLTKDDDVMSTGTRPNGDNTYQRRDSVEILRSDVAKYSCHVIHHPTGVNIIKVWDRKLPDPDDEPDSPVPVGVIEGVLGVVAVLGLGLVVLGILYKKGKLDRVIHRNPQQLPPAQVPLIQQNEPKKDGSQGSLESKDSGHSSTGAASSGASNRGSGDGSHESLLEK</sequence>
<feature type="signal peptide" evidence="5">
    <location>
        <begin position="1"/>
        <end position="18"/>
    </location>
</feature>
<dbReference type="InterPro" id="IPR003597">
    <property type="entry name" value="Ig_C1-set"/>
</dbReference>
<feature type="compositionally biased region" description="Basic and acidic residues" evidence="3">
    <location>
        <begin position="373"/>
        <end position="389"/>
    </location>
</feature>
<dbReference type="PANTHER" id="PTHR16675">
    <property type="entry name" value="MHC CLASS I-RELATED"/>
    <property type="match status" value="1"/>
</dbReference>
<feature type="compositionally biased region" description="Low complexity" evidence="3">
    <location>
        <begin position="390"/>
        <end position="404"/>
    </location>
</feature>
<proteinExistence type="inferred from homology"/>
<keyword evidence="1" id="KW-0325">Glycoprotein</keyword>
<dbReference type="InterPro" id="IPR001039">
    <property type="entry name" value="MHC_I_a_a1/a2"/>
</dbReference>
<keyword evidence="8" id="KW-1185">Reference proteome</keyword>
<dbReference type="InterPro" id="IPR013783">
    <property type="entry name" value="Ig-like_fold"/>
</dbReference>
<keyword evidence="4" id="KW-0472">Membrane</keyword>
<dbReference type="Proteomes" id="UP000472271">
    <property type="component" value="Chromosome 11"/>
</dbReference>
<dbReference type="Pfam" id="PF00129">
    <property type="entry name" value="MHC_I"/>
    <property type="match status" value="1"/>
</dbReference>
<feature type="region of interest" description="Disordered" evidence="3">
    <location>
        <begin position="357"/>
        <end position="416"/>
    </location>
</feature>
<dbReference type="Gene3D" id="2.60.40.10">
    <property type="entry name" value="Immunoglobulins"/>
    <property type="match status" value="1"/>
</dbReference>
<dbReference type="PROSITE" id="PS50835">
    <property type="entry name" value="IG_LIKE"/>
    <property type="match status" value="1"/>
</dbReference>
<evidence type="ECO:0000256" key="2">
    <source>
        <dbReference type="RuleBase" id="RU004439"/>
    </source>
</evidence>
<feature type="domain" description="Ig-like" evidence="6">
    <location>
        <begin position="212"/>
        <end position="293"/>
    </location>
</feature>
<reference evidence="7" key="2">
    <citation type="submission" date="2025-08" db="UniProtKB">
        <authorList>
            <consortium name="Ensembl"/>
        </authorList>
    </citation>
    <scope>IDENTIFICATION</scope>
</reference>
<keyword evidence="5" id="KW-0732">Signal</keyword>
<keyword evidence="4" id="KW-1133">Transmembrane helix</keyword>
<keyword evidence="4" id="KW-0812">Transmembrane</keyword>
<dbReference type="SUPFAM" id="SSF54452">
    <property type="entry name" value="MHC antigen-recognition domain"/>
    <property type="match status" value="1"/>
</dbReference>
<organism evidence="7 8">
    <name type="scientific">Sphaeramia orbicularis</name>
    <name type="common">orbiculate cardinalfish</name>
    <dbReference type="NCBI Taxonomy" id="375764"/>
    <lineage>
        <taxon>Eukaryota</taxon>
        <taxon>Metazoa</taxon>
        <taxon>Chordata</taxon>
        <taxon>Craniata</taxon>
        <taxon>Vertebrata</taxon>
        <taxon>Euteleostomi</taxon>
        <taxon>Actinopterygii</taxon>
        <taxon>Neopterygii</taxon>
        <taxon>Teleostei</taxon>
        <taxon>Neoteleostei</taxon>
        <taxon>Acanthomorphata</taxon>
        <taxon>Gobiaria</taxon>
        <taxon>Kurtiformes</taxon>
        <taxon>Apogonoidei</taxon>
        <taxon>Apogonidae</taxon>
        <taxon>Apogoninae</taxon>
        <taxon>Sphaeramia</taxon>
    </lineage>
</organism>
<dbReference type="PRINTS" id="PR01638">
    <property type="entry name" value="MHCCLASSI"/>
</dbReference>
<dbReference type="SUPFAM" id="SSF48726">
    <property type="entry name" value="Immunoglobulin"/>
    <property type="match status" value="1"/>
</dbReference>
<dbReference type="InterPro" id="IPR007110">
    <property type="entry name" value="Ig-like_dom"/>
</dbReference>
<protein>
    <recommendedName>
        <fullName evidence="6">Ig-like domain-containing protein</fullName>
    </recommendedName>
</protein>
<feature type="chain" id="PRO_5025549187" description="Ig-like domain-containing protein" evidence="5">
    <location>
        <begin position="19"/>
        <end position="416"/>
    </location>
</feature>
<evidence type="ECO:0000313" key="8">
    <source>
        <dbReference type="Proteomes" id="UP000472271"/>
    </source>
</evidence>
<dbReference type="InterPro" id="IPR037055">
    <property type="entry name" value="MHC_I-like_Ag-recog_sf"/>
</dbReference>
<dbReference type="PANTHER" id="PTHR16675:SF193">
    <property type="entry name" value="LOC571647 PROTEIN-RELATED"/>
    <property type="match status" value="1"/>
</dbReference>
<comment type="similarity">
    <text evidence="2">Belongs to the MHC class I family.</text>
</comment>
<reference evidence="7" key="1">
    <citation type="submission" date="2019-06" db="EMBL/GenBank/DDBJ databases">
        <authorList>
            <consortium name="Wellcome Sanger Institute Data Sharing"/>
        </authorList>
    </citation>
    <scope>NUCLEOTIDE SEQUENCE [LARGE SCALE GENOMIC DNA]</scope>
</reference>
<dbReference type="InterPro" id="IPR011161">
    <property type="entry name" value="MHC_I-like_Ag-recog"/>
</dbReference>
<dbReference type="FunFam" id="3.30.500.10:FF:000005">
    <property type="entry name" value="MHC class I antigen ZKA transcript variant 1"/>
    <property type="match status" value="1"/>
</dbReference>
<reference evidence="7" key="3">
    <citation type="submission" date="2025-09" db="UniProtKB">
        <authorList>
            <consortium name="Ensembl"/>
        </authorList>
    </citation>
    <scope>IDENTIFICATION</scope>
</reference>
<dbReference type="GO" id="GO:0009897">
    <property type="term" value="C:external side of plasma membrane"/>
    <property type="evidence" value="ECO:0007669"/>
    <property type="project" value="TreeGrafter"/>
</dbReference>
<evidence type="ECO:0000256" key="3">
    <source>
        <dbReference type="SAM" id="MobiDB-lite"/>
    </source>
</evidence>
<evidence type="ECO:0000256" key="1">
    <source>
        <dbReference type="ARBA" id="ARBA00023180"/>
    </source>
</evidence>
<evidence type="ECO:0000256" key="5">
    <source>
        <dbReference type="SAM" id="SignalP"/>
    </source>
</evidence>
<dbReference type="SMART" id="SM00407">
    <property type="entry name" value="IGc1"/>
    <property type="match status" value="1"/>
</dbReference>
<dbReference type="Gene3D" id="3.30.500.10">
    <property type="entry name" value="MHC class I-like antigen recognition-like"/>
    <property type="match status" value="1"/>
</dbReference>
<dbReference type="AlphaFoldDB" id="A0A672YSJ0"/>
<dbReference type="InterPro" id="IPR011162">
    <property type="entry name" value="MHC_I/II-like_Ag-recog"/>
</dbReference>